<dbReference type="Gene3D" id="3.40.50.150">
    <property type="entry name" value="Vaccinia Virus protein VP39"/>
    <property type="match status" value="1"/>
</dbReference>
<dbReference type="GO" id="GO:0009307">
    <property type="term" value="P:DNA restriction-modification system"/>
    <property type="evidence" value="ECO:0007669"/>
    <property type="project" value="UniProtKB-KW"/>
</dbReference>
<dbReference type="SUPFAM" id="SSF53335">
    <property type="entry name" value="S-adenosyl-L-methionine-dependent methyltransferases"/>
    <property type="match status" value="1"/>
</dbReference>
<evidence type="ECO:0000256" key="6">
    <source>
        <dbReference type="ARBA" id="ARBA00022747"/>
    </source>
</evidence>
<dbReference type="InterPro" id="IPR003356">
    <property type="entry name" value="DNA_methylase_A-5"/>
</dbReference>
<gene>
    <name evidence="10" type="ORF">HZI69_02490</name>
</gene>
<evidence type="ECO:0000313" key="10">
    <source>
        <dbReference type="EMBL" id="NYA26715.1"/>
    </source>
</evidence>
<dbReference type="PRINTS" id="PR00507">
    <property type="entry name" value="N12N6MTFRASE"/>
</dbReference>
<organism evidence="10 11">
    <name type="scientific">Haemophilus haemolyticus</name>
    <dbReference type="NCBI Taxonomy" id="726"/>
    <lineage>
        <taxon>Bacteria</taxon>
        <taxon>Pseudomonadati</taxon>
        <taxon>Pseudomonadota</taxon>
        <taxon>Gammaproteobacteria</taxon>
        <taxon>Pasteurellales</taxon>
        <taxon>Pasteurellaceae</taxon>
        <taxon>Haemophilus</taxon>
    </lineage>
</organism>
<dbReference type="Pfam" id="PF02384">
    <property type="entry name" value="N6_Mtase"/>
    <property type="match status" value="1"/>
</dbReference>
<evidence type="ECO:0000256" key="4">
    <source>
        <dbReference type="ARBA" id="ARBA00022679"/>
    </source>
</evidence>
<feature type="domain" description="DNA methylase adenine-specific" evidence="8">
    <location>
        <begin position="202"/>
        <end position="514"/>
    </location>
</feature>
<keyword evidence="6" id="KW-0680">Restriction system</keyword>
<evidence type="ECO:0000256" key="5">
    <source>
        <dbReference type="ARBA" id="ARBA00022691"/>
    </source>
</evidence>
<evidence type="ECO:0000259" key="8">
    <source>
        <dbReference type="Pfam" id="PF02384"/>
    </source>
</evidence>
<proteinExistence type="inferred from homology"/>
<dbReference type="AlphaFoldDB" id="A0A852Q283"/>
<evidence type="ECO:0000256" key="3">
    <source>
        <dbReference type="ARBA" id="ARBA00022603"/>
    </source>
</evidence>
<comment type="similarity">
    <text evidence="1">Belongs to the N(4)/N(6)-methyltransferase family.</text>
</comment>
<dbReference type="PANTHER" id="PTHR42998:SF1">
    <property type="entry name" value="TYPE I RESTRICTION ENZYME HINDI METHYLASE SUBUNIT"/>
    <property type="match status" value="1"/>
</dbReference>
<dbReference type="Gene3D" id="1.20.1260.30">
    <property type="match status" value="1"/>
</dbReference>
<dbReference type="GO" id="GO:0008170">
    <property type="term" value="F:N-methyltransferase activity"/>
    <property type="evidence" value="ECO:0007669"/>
    <property type="project" value="InterPro"/>
</dbReference>
<sequence length="553" mass="62713">MVDENHTLQQAFLNELDEKLWASADKLRQQLDAANYKHIVLGLIFLKYISDSFTHQQEKIQAELSTPENPLYLDRTFFDTEEEYQEALTAELENRDYYTADNVFWVPASARWQALQEVSILNTGAELPWNIGKERGKFSGVAKLIDDAFDAIEKDNEKLKGVLQRISGYAVNEDTLRGLIILFSDTNFTRPTYNGEPVHLGAKDILGHVYEYFLGRFAQAEGKRGGQYFTPKSIVSLIVEMLKPYKGRVYDPAMGSGGFFVQTERFITAHQGNINNVSIYGQEFNPTTWKLAAMNMAIRGIDYDFGKHNADTLQTPKHMHMKMDFIMANPPFNAKEWWSESLANDERWAYGIPPESNANYAWIQHMIYHLSPNGRMGLVLANGSMSSQTNSEGKIRKAIIEADLVEAMVALPAQLFTNVQIPACIWFLNRNKARKGEVLFIDARQIGYMKDRVLRDFTEEDIAKIADTFHAWQTSDGYEDQAAFCQSATLEKIKDNGFVLTPGRYVGTAEQEDDGVPFAEKMQNLTALLKEQFAKSAELEAEIKKNLGGLGYE</sequence>
<dbReference type="InterPro" id="IPR038333">
    <property type="entry name" value="T1MK-like_N_sf"/>
</dbReference>
<keyword evidence="4" id="KW-0808">Transferase</keyword>
<dbReference type="GO" id="GO:0003677">
    <property type="term" value="F:DNA binding"/>
    <property type="evidence" value="ECO:0007669"/>
    <property type="project" value="InterPro"/>
</dbReference>
<evidence type="ECO:0000259" key="9">
    <source>
        <dbReference type="Pfam" id="PF12161"/>
    </source>
</evidence>
<protein>
    <recommendedName>
        <fullName evidence="2">site-specific DNA-methyltransferase (adenine-specific)</fullName>
        <ecNumber evidence="2">2.1.1.72</ecNumber>
    </recommendedName>
</protein>
<dbReference type="GO" id="GO:0009007">
    <property type="term" value="F:site-specific DNA-methyltransferase (adenine-specific) activity"/>
    <property type="evidence" value="ECO:0007669"/>
    <property type="project" value="UniProtKB-EC"/>
</dbReference>
<accession>A0A852Q283</accession>
<dbReference type="Proteomes" id="UP000590599">
    <property type="component" value="Unassembled WGS sequence"/>
</dbReference>
<comment type="catalytic activity">
    <reaction evidence="7">
        <text>a 2'-deoxyadenosine in DNA + S-adenosyl-L-methionine = an N(6)-methyl-2'-deoxyadenosine in DNA + S-adenosyl-L-homocysteine + H(+)</text>
        <dbReference type="Rhea" id="RHEA:15197"/>
        <dbReference type="Rhea" id="RHEA-COMP:12418"/>
        <dbReference type="Rhea" id="RHEA-COMP:12419"/>
        <dbReference type="ChEBI" id="CHEBI:15378"/>
        <dbReference type="ChEBI" id="CHEBI:57856"/>
        <dbReference type="ChEBI" id="CHEBI:59789"/>
        <dbReference type="ChEBI" id="CHEBI:90615"/>
        <dbReference type="ChEBI" id="CHEBI:90616"/>
        <dbReference type="EC" id="2.1.1.72"/>
    </reaction>
</comment>
<reference evidence="10 11" key="1">
    <citation type="submission" date="2020-07" db="EMBL/GenBank/DDBJ databases">
        <title>Genus Haemophilus, Bergeys manual.</title>
        <authorList>
            <person name="Noerskov-Lauritsen N."/>
        </authorList>
    </citation>
    <scope>NUCLEOTIDE SEQUENCE [LARGE SCALE GENOMIC DNA]</scope>
    <source>
        <strain evidence="10 11">CCUG30047</strain>
    </source>
</reference>
<evidence type="ECO:0000256" key="2">
    <source>
        <dbReference type="ARBA" id="ARBA00011900"/>
    </source>
</evidence>
<evidence type="ECO:0000256" key="1">
    <source>
        <dbReference type="ARBA" id="ARBA00006594"/>
    </source>
</evidence>
<dbReference type="EC" id="2.1.1.72" evidence="2"/>
<dbReference type="EMBL" id="JACBKA010000003">
    <property type="protein sequence ID" value="NYA26715.1"/>
    <property type="molecule type" value="Genomic_DNA"/>
</dbReference>
<keyword evidence="5" id="KW-0949">S-adenosyl-L-methionine</keyword>
<evidence type="ECO:0000256" key="7">
    <source>
        <dbReference type="ARBA" id="ARBA00047942"/>
    </source>
</evidence>
<dbReference type="InterPro" id="IPR052916">
    <property type="entry name" value="Type-I_RE_MTase_Subunit"/>
</dbReference>
<dbReference type="GO" id="GO:0032259">
    <property type="term" value="P:methylation"/>
    <property type="evidence" value="ECO:0007669"/>
    <property type="project" value="UniProtKB-KW"/>
</dbReference>
<evidence type="ECO:0000313" key="11">
    <source>
        <dbReference type="Proteomes" id="UP000590599"/>
    </source>
</evidence>
<feature type="domain" description="N6 adenine-specific DNA methyltransferase N-terminal" evidence="9">
    <location>
        <begin position="17"/>
        <end position="165"/>
    </location>
</feature>
<dbReference type="PANTHER" id="PTHR42998">
    <property type="entry name" value="TYPE I RESTRICTION ENZYME HINDVIIP M PROTEIN-RELATED"/>
    <property type="match status" value="1"/>
</dbReference>
<dbReference type="InterPro" id="IPR029063">
    <property type="entry name" value="SAM-dependent_MTases_sf"/>
</dbReference>
<keyword evidence="3" id="KW-0489">Methyltransferase</keyword>
<dbReference type="Pfam" id="PF12161">
    <property type="entry name" value="HsdM_N"/>
    <property type="match status" value="1"/>
</dbReference>
<name>A0A852Q283_HAEHA</name>
<comment type="caution">
    <text evidence="10">The sequence shown here is derived from an EMBL/GenBank/DDBJ whole genome shotgun (WGS) entry which is preliminary data.</text>
</comment>
<dbReference type="InterPro" id="IPR022749">
    <property type="entry name" value="D12N6_MeTrfase_N"/>
</dbReference>